<evidence type="ECO:0000256" key="5">
    <source>
        <dbReference type="ARBA" id="ARBA00022723"/>
    </source>
</evidence>
<dbReference type="SUPFAM" id="SSF55920">
    <property type="entry name" value="Creatinase/aminopeptidase"/>
    <property type="match status" value="1"/>
</dbReference>
<dbReference type="InterPro" id="IPR001131">
    <property type="entry name" value="Peptidase_M24B_aminopep-P_CS"/>
</dbReference>
<dbReference type="InterPro" id="IPR000994">
    <property type="entry name" value="Pept_M24"/>
</dbReference>
<evidence type="ECO:0000256" key="4">
    <source>
        <dbReference type="ARBA" id="ARBA00012574"/>
    </source>
</evidence>
<dbReference type="CDD" id="cd01087">
    <property type="entry name" value="Prolidase"/>
    <property type="match status" value="1"/>
</dbReference>
<evidence type="ECO:0000256" key="6">
    <source>
        <dbReference type="ARBA" id="ARBA00022801"/>
    </source>
</evidence>
<protein>
    <recommendedName>
        <fullName evidence="4">Xaa-Pro aminopeptidase</fullName>
        <ecNumber evidence="4">3.4.11.9</ecNumber>
    </recommendedName>
</protein>
<comment type="caution">
    <text evidence="11">The sequence shown here is derived from an EMBL/GenBank/DDBJ whole genome shotgun (WGS) entry which is preliminary data.</text>
</comment>
<feature type="chain" id="PRO_5009522721" description="Xaa-Pro aminopeptidase" evidence="9">
    <location>
        <begin position="24"/>
        <end position="422"/>
    </location>
</feature>
<dbReference type="GO" id="GO:0006508">
    <property type="term" value="P:proteolysis"/>
    <property type="evidence" value="ECO:0007669"/>
    <property type="project" value="TreeGrafter"/>
</dbReference>
<evidence type="ECO:0000313" key="11">
    <source>
        <dbReference type="EMBL" id="OGG04744.1"/>
    </source>
</evidence>
<dbReference type="PANTHER" id="PTHR43226:SF4">
    <property type="entry name" value="XAA-PRO AMINOPEPTIDASE 3"/>
    <property type="match status" value="1"/>
</dbReference>
<dbReference type="EC" id="3.4.11.9" evidence="4"/>
<dbReference type="SUPFAM" id="SSF53092">
    <property type="entry name" value="Creatinase/prolidase N-terminal domain"/>
    <property type="match status" value="1"/>
</dbReference>
<evidence type="ECO:0000256" key="9">
    <source>
        <dbReference type="SAM" id="SignalP"/>
    </source>
</evidence>
<dbReference type="GO" id="GO:0005829">
    <property type="term" value="C:cytosol"/>
    <property type="evidence" value="ECO:0007669"/>
    <property type="project" value="TreeGrafter"/>
</dbReference>
<feature type="domain" description="Aminopeptidase P N-terminal" evidence="10">
    <location>
        <begin position="24"/>
        <end position="156"/>
    </location>
</feature>
<evidence type="ECO:0000256" key="7">
    <source>
        <dbReference type="ARBA" id="ARBA00023211"/>
    </source>
</evidence>
<comment type="catalytic activity">
    <reaction evidence="1">
        <text>Release of any N-terminal amino acid, including proline, that is linked to proline, even from a dipeptide or tripeptide.</text>
        <dbReference type="EC" id="3.4.11.9"/>
    </reaction>
</comment>
<evidence type="ECO:0000256" key="2">
    <source>
        <dbReference type="ARBA" id="ARBA00001936"/>
    </source>
</evidence>
<dbReference type="InterPro" id="IPR052433">
    <property type="entry name" value="X-Pro_dipept-like"/>
</dbReference>
<evidence type="ECO:0000256" key="8">
    <source>
        <dbReference type="RuleBase" id="RU000590"/>
    </source>
</evidence>
<comment type="similarity">
    <text evidence="3 8">Belongs to the peptidase M24B family.</text>
</comment>
<keyword evidence="6" id="KW-0378">Hydrolase</keyword>
<feature type="signal peptide" evidence="9">
    <location>
        <begin position="1"/>
        <end position="23"/>
    </location>
</feature>
<accession>A0A1F5YXE5</accession>
<name>A0A1F5YXE5_9BACT</name>
<reference evidence="11 12" key="1">
    <citation type="journal article" date="2016" name="Nat. Commun.">
        <title>Thousands of microbial genomes shed light on interconnected biogeochemical processes in an aquifer system.</title>
        <authorList>
            <person name="Anantharaman K."/>
            <person name="Brown C.T."/>
            <person name="Hug L.A."/>
            <person name="Sharon I."/>
            <person name="Castelle C.J."/>
            <person name="Probst A.J."/>
            <person name="Thomas B.C."/>
            <person name="Singh A."/>
            <person name="Wilkins M.J."/>
            <person name="Karaoz U."/>
            <person name="Brodie E.L."/>
            <person name="Williams K.H."/>
            <person name="Hubbard S.S."/>
            <person name="Banfield J.F."/>
        </authorList>
    </citation>
    <scope>NUCLEOTIDE SEQUENCE [LARGE SCALE GENOMIC DNA]</scope>
</reference>
<comment type="cofactor">
    <cofactor evidence="2">
        <name>Mn(2+)</name>
        <dbReference type="ChEBI" id="CHEBI:29035"/>
    </cofactor>
</comment>
<dbReference type="Gene3D" id="3.90.230.10">
    <property type="entry name" value="Creatinase/methionine aminopeptidase superfamily"/>
    <property type="match status" value="1"/>
</dbReference>
<keyword evidence="5 8" id="KW-0479">Metal-binding</keyword>
<evidence type="ECO:0000256" key="3">
    <source>
        <dbReference type="ARBA" id="ARBA00008766"/>
    </source>
</evidence>
<dbReference type="EMBL" id="MFIX01000093">
    <property type="protein sequence ID" value="OGG04744.1"/>
    <property type="molecule type" value="Genomic_DNA"/>
</dbReference>
<dbReference type="SMART" id="SM01011">
    <property type="entry name" value="AMP_N"/>
    <property type="match status" value="1"/>
</dbReference>
<sequence>MKSLRKAIWLLSLGLFSFSLASAQSPEYYKNRRGEILSRLINAAALIPSAWEGELESFRQSNNFFYLTGIEQPDLLLLLAPSARSPETLFLPARNLEEGSMSEAWTGAKLGPGKGAEEQTGIAKTAAKNTFDFTFANLAGGLDKLYFDYTPGPLEGPVSAGEVFLRALRDKYPHLQILPFSRLVDSLRTVKDSSEIRTLQQAVDITGASLRETIPQVRPGMFEYEVEALIEYGFARRGSQRPGFPSIVGSGPNTTVLHYDKNRRKIGAGELVLMDVGAEFDYYTADITRTVPADGRFTDRQREIYQLVLEAQKAGFKAVRPGVTLKEVHQAAKNVIDSAGYGQYFIHYTSHFLGMDVHDVGSREIPLSPGMIITVEPGIYLPAESLGVRLEDDVLVTADGCRVMSASIPKEVREIEALMQSK</sequence>
<dbReference type="Pfam" id="PF05195">
    <property type="entry name" value="AMP_N"/>
    <property type="match status" value="1"/>
</dbReference>
<evidence type="ECO:0000256" key="1">
    <source>
        <dbReference type="ARBA" id="ARBA00001424"/>
    </source>
</evidence>
<dbReference type="PROSITE" id="PS00491">
    <property type="entry name" value="PROLINE_PEPTIDASE"/>
    <property type="match status" value="1"/>
</dbReference>
<dbReference type="InterPro" id="IPR036005">
    <property type="entry name" value="Creatinase/aminopeptidase-like"/>
</dbReference>
<keyword evidence="9" id="KW-0732">Signal</keyword>
<dbReference type="GO" id="GO:0030145">
    <property type="term" value="F:manganese ion binding"/>
    <property type="evidence" value="ECO:0007669"/>
    <property type="project" value="InterPro"/>
</dbReference>
<evidence type="ECO:0000313" key="12">
    <source>
        <dbReference type="Proteomes" id="UP000179129"/>
    </source>
</evidence>
<dbReference type="AlphaFoldDB" id="A0A1F5YXE5"/>
<proteinExistence type="inferred from homology"/>
<dbReference type="Pfam" id="PF00557">
    <property type="entry name" value="Peptidase_M24"/>
    <property type="match status" value="1"/>
</dbReference>
<keyword evidence="7" id="KW-0464">Manganese</keyword>
<dbReference type="STRING" id="1817867.A3F83_10735"/>
<dbReference type="GO" id="GO:0070006">
    <property type="term" value="F:metalloaminopeptidase activity"/>
    <property type="evidence" value="ECO:0007669"/>
    <property type="project" value="InterPro"/>
</dbReference>
<dbReference type="Proteomes" id="UP000179129">
    <property type="component" value="Unassembled WGS sequence"/>
</dbReference>
<dbReference type="InterPro" id="IPR007865">
    <property type="entry name" value="Aminopep_P_N"/>
</dbReference>
<dbReference type="InterPro" id="IPR029149">
    <property type="entry name" value="Creatin/AminoP/Spt16_N"/>
</dbReference>
<dbReference type="PANTHER" id="PTHR43226">
    <property type="entry name" value="XAA-PRO AMINOPEPTIDASE 3"/>
    <property type="match status" value="1"/>
</dbReference>
<evidence type="ECO:0000259" key="10">
    <source>
        <dbReference type="SMART" id="SM01011"/>
    </source>
</evidence>
<gene>
    <name evidence="11" type="ORF">A3F83_10735</name>
</gene>
<dbReference type="Gene3D" id="3.40.350.10">
    <property type="entry name" value="Creatinase/prolidase N-terminal domain"/>
    <property type="match status" value="1"/>
</dbReference>
<organism evidence="11 12">
    <name type="scientific">Candidatus Glassbacteria bacterium RIFCSPLOWO2_12_FULL_58_11</name>
    <dbReference type="NCBI Taxonomy" id="1817867"/>
    <lineage>
        <taxon>Bacteria</taxon>
        <taxon>Candidatus Glassiibacteriota</taxon>
    </lineage>
</organism>